<dbReference type="EMBL" id="BLAL01000165">
    <property type="protein sequence ID" value="GES87288.1"/>
    <property type="molecule type" value="Genomic_DNA"/>
</dbReference>
<dbReference type="Proteomes" id="UP000615446">
    <property type="component" value="Unassembled WGS sequence"/>
</dbReference>
<comment type="caution">
    <text evidence="2">The sequence shown here is derived from an EMBL/GenBank/DDBJ whole genome shotgun (WGS) entry which is preliminary data.</text>
</comment>
<accession>A0A8H3QPF4</accession>
<sequence length="114" mass="12863">MAALLDPQYKNLNFMSDESVKRNIHTTLRTKYDQLKWEISQQSIPSSPATITSMGSIAESQTPSRSLHEHKARHGQKTKELFQRTEAGTSSAAADEIISYFLMPIARENKNPLD</sequence>
<dbReference type="OrthoDB" id="2443768at2759"/>
<proteinExistence type="predicted"/>
<feature type="region of interest" description="Disordered" evidence="1">
    <location>
        <begin position="43"/>
        <end position="91"/>
    </location>
</feature>
<organism evidence="2 3">
    <name type="scientific">Rhizophagus clarus</name>
    <dbReference type="NCBI Taxonomy" id="94130"/>
    <lineage>
        <taxon>Eukaryota</taxon>
        <taxon>Fungi</taxon>
        <taxon>Fungi incertae sedis</taxon>
        <taxon>Mucoromycota</taxon>
        <taxon>Glomeromycotina</taxon>
        <taxon>Glomeromycetes</taxon>
        <taxon>Glomerales</taxon>
        <taxon>Glomeraceae</taxon>
        <taxon>Rhizophagus</taxon>
    </lineage>
</organism>
<evidence type="ECO:0000313" key="3">
    <source>
        <dbReference type="Proteomes" id="UP000615446"/>
    </source>
</evidence>
<feature type="compositionally biased region" description="Polar residues" evidence="1">
    <location>
        <begin position="43"/>
        <end position="65"/>
    </location>
</feature>
<evidence type="ECO:0000256" key="1">
    <source>
        <dbReference type="SAM" id="MobiDB-lite"/>
    </source>
</evidence>
<evidence type="ECO:0000313" key="2">
    <source>
        <dbReference type="EMBL" id="GES87288.1"/>
    </source>
</evidence>
<protein>
    <submittedName>
        <fullName evidence="2">Uncharacterized protein</fullName>
    </submittedName>
</protein>
<gene>
    <name evidence="2" type="ORF">RCL2_001429400</name>
</gene>
<name>A0A8H3QPF4_9GLOM</name>
<reference evidence="2" key="1">
    <citation type="submission" date="2019-10" db="EMBL/GenBank/DDBJ databases">
        <title>Conservation and host-specific expression of non-tandemly repeated heterogenous ribosome RNA gene in arbuscular mycorrhizal fungi.</title>
        <authorList>
            <person name="Maeda T."/>
            <person name="Kobayashi Y."/>
            <person name="Nakagawa T."/>
            <person name="Ezawa T."/>
            <person name="Yamaguchi K."/>
            <person name="Bino T."/>
            <person name="Nishimoto Y."/>
            <person name="Shigenobu S."/>
            <person name="Kawaguchi M."/>
        </authorList>
    </citation>
    <scope>NUCLEOTIDE SEQUENCE</scope>
    <source>
        <strain evidence="2">HR1</strain>
    </source>
</reference>
<dbReference type="AlphaFoldDB" id="A0A8H3QPF4"/>